<evidence type="ECO:0000313" key="1">
    <source>
        <dbReference type="EMBL" id="MEA5478731.1"/>
    </source>
</evidence>
<keyword evidence="2" id="KW-1185">Reference proteome</keyword>
<proteinExistence type="predicted"/>
<accession>A0ABU5TL15</accession>
<protein>
    <submittedName>
        <fullName evidence="1">Uncharacterized protein</fullName>
    </submittedName>
</protein>
<organism evidence="1 2">
    <name type="scientific">Pseudanabaena galeata UHCC 0370</name>
    <dbReference type="NCBI Taxonomy" id="3110310"/>
    <lineage>
        <taxon>Bacteria</taxon>
        <taxon>Bacillati</taxon>
        <taxon>Cyanobacteriota</taxon>
        <taxon>Cyanophyceae</taxon>
        <taxon>Pseudanabaenales</taxon>
        <taxon>Pseudanabaenaceae</taxon>
        <taxon>Pseudanabaena</taxon>
    </lineage>
</organism>
<sequence>MQVKDLTVEQLQTLIRNTVDERLDEYFSDPDQGKEIKESFMQSLLNIQKKRMEGRSTIPASEVYKRYGID</sequence>
<name>A0ABU5TL15_9CYAN</name>
<comment type="caution">
    <text evidence="1">The sequence shown here is derived from an EMBL/GenBank/DDBJ whole genome shotgun (WGS) entry which is preliminary data.</text>
</comment>
<gene>
    <name evidence="1" type="ORF">VB774_13980</name>
</gene>
<evidence type="ECO:0000313" key="2">
    <source>
        <dbReference type="Proteomes" id="UP001301388"/>
    </source>
</evidence>
<reference evidence="1 2" key="1">
    <citation type="submission" date="2023-12" db="EMBL/GenBank/DDBJ databases">
        <title>Baltic Sea Cyanobacteria.</title>
        <authorList>
            <person name="Delbaje E."/>
            <person name="Fewer D.P."/>
            <person name="Shishido T.K."/>
        </authorList>
    </citation>
    <scope>NUCLEOTIDE SEQUENCE [LARGE SCALE GENOMIC DNA]</scope>
    <source>
        <strain evidence="1 2">UHCC 0370</strain>
    </source>
</reference>
<dbReference type="Proteomes" id="UP001301388">
    <property type="component" value="Unassembled WGS sequence"/>
</dbReference>
<dbReference type="RefSeq" id="WP_281005732.1">
    <property type="nucleotide sequence ID" value="NZ_JAYGIE010000078.1"/>
</dbReference>
<dbReference type="EMBL" id="JAYGIE010000078">
    <property type="protein sequence ID" value="MEA5478731.1"/>
    <property type="molecule type" value="Genomic_DNA"/>
</dbReference>